<feature type="transmembrane region" description="Helical" evidence="5">
    <location>
        <begin position="208"/>
        <end position="226"/>
    </location>
</feature>
<gene>
    <name evidence="6" type="ORF">CARN1_1518</name>
</gene>
<dbReference type="InterPro" id="IPR051598">
    <property type="entry name" value="TSUP/Inactive_protease-like"/>
</dbReference>
<dbReference type="GO" id="GO:0016020">
    <property type="term" value="C:membrane"/>
    <property type="evidence" value="ECO:0007669"/>
    <property type="project" value="UniProtKB-SubCell"/>
</dbReference>
<dbReference type="PANTHER" id="PTHR43701:SF5">
    <property type="entry name" value="MEMBRANE TRANSPORTER PROTEIN-RELATED"/>
    <property type="match status" value="1"/>
</dbReference>
<evidence type="ECO:0000256" key="2">
    <source>
        <dbReference type="ARBA" id="ARBA00022692"/>
    </source>
</evidence>
<organism evidence="6">
    <name type="scientific">mine drainage metagenome</name>
    <dbReference type="NCBI Taxonomy" id="410659"/>
    <lineage>
        <taxon>unclassified sequences</taxon>
        <taxon>metagenomes</taxon>
        <taxon>ecological metagenomes</taxon>
    </lineage>
</organism>
<protein>
    <submittedName>
        <fullName evidence="6">Putative integral inner membrane protein</fullName>
    </submittedName>
</protein>
<comment type="caution">
    <text evidence="6">The sequence shown here is derived from an EMBL/GenBank/DDBJ whole genome shotgun (WGS) entry which is preliminary data.</text>
</comment>
<evidence type="ECO:0000256" key="4">
    <source>
        <dbReference type="ARBA" id="ARBA00023136"/>
    </source>
</evidence>
<keyword evidence="3 5" id="KW-1133">Transmembrane helix</keyword>
<proteinExistence type="predicted"/>
<evidence type="ECO:0000256" key="1">
    <source>
        <dbReference type="ARBA" id="ARBA00004141"/>
    </source>
</evidence>
<evidence type="ECO:0000256" key="3">
    <source>
        <dbReference type="ARBA" id="ARBA00022989"/>
    </source>
</evidence>
<dbReference type="Pfam" id="PF01925">
    <property type="entry name" value="TauE"/>
    <property type="match status" value="1"/>
</dbReference>
<dbReference type="InterPro" id="IPR002781">
    <property type="entry name" value="TM_pro_TauE-like"/>
</dbReference>
<sequence>MIVDLGLFAAALAASALGSMVGLGGGFLMVPILRLAFGFDPAVAAGMSLAMVVANGASSTIANLRARRVNLRVGLLVVAGGIPGALLGSRIVERIASPIFDWLFAALVVGVALDFALRRSRLALSGTNREGAPRTMHPVASVLAGFFAGILGGLFGIGGGIAIVPALAYFSDVPIHSITATSQFAIALTSPIGFVAHALAGDVDFLRAIPLFLGGIVGGTLGPRIAARMHAAQLLSVVSIALVLAAAAMLLRDTHVL</sequence>
<feature type="transmembrane region" description="Helical" evidence="5">
    <location>
        <begin position="138"/>
        <end position="169"/>
    </location>
</feature>
<evidence type="ECO:0000313" key="6">
    <source>
        <dbReference type="EMBL" id="CBH75193.1"/>
    </source>
</evidence>
<feature type="transmembrane region" description="Helical" evidence="5">
    <location>
        <begin position="99"/>
        <end position="117"/>
    </location>
</feature>
<keyword evidence="2 5" id="KW-0812">Transmembrane</keyword>
<feature type="transmembrane region" description="Helical" evidence="5">
    <location>
        <begin position="69"/>
        <end position="87"/>
    </location>
</feature>
<reference evidence="6" key="1">
    <citation type="submission" date="2009-10" db="EMBL/GenBank/DDBJ databases">
        <title>Diversity of trophic interactions inside an arsenic-rich microbial ecosystem.</title>
        <authorList>
            <person name="Bertin P.N."/>
            <person name="Heinrich-Salmeron A."/>
            <person name="Pelletier E."/>
            <person name="Goulhen-Chollet F."/>
            <person name="Arsene-Ploetze F."/>
            <person name="Gallien S."/>
            <person name="Calteau A."/>
            <person name="Vallenet D."/>
            <person name="Casiot C."/>
            <person name="Chane-Woon-Ming B."/>
            <person name="Giloteaux L."/>
            <person name="Barakat M."/>
            <person name="Bonnefoy V."/>
            <person name="Bruneel O."/>
            <person name="Chandler M."/>
            <person name="Cleiss J."/>
            <person name="Duran R."/>
            <person name="Elbaz-Poulichet F."/>
            <person name="Fonknechten N."/>
            <person name="Lauga B."/>
            <person name="Mornico D."/>
            <person name="Ortet P."/>
            <person name="Schaeffer C."/>
            <person name="Siguier P."/>
            <person name="Alexander Thil Smith A."/>
            <person name="Van Dorsselaer A."/>
            <person name="Weissenbach J."/>
            <person name="Medigue C."/>
            <person name="Le Paslier D."/>
        </authorList>
    </citation>
    <scope>NUCLEOTIDE SEQUENCE</scope>
</reference>
<dbReference type="EMBL" id="CABL01000006">
    <property type="protein sequence ID" value="CBH75193.1"/>
    <property type="molecule type" value="Genomic_DNA"/>
</dbReference>
<accession>E6PFF7</accession>
<evidence type="ECO:0000256" key="5">
    <source>
        <dbReference type="SAM" id="Phobius"/>
    </source>
</evidence>
<keyword evidence="4 5" id="KW-0472">Membrane</keyword>
<dbReference type="AlphaFoldDB" id="E6PFF7"/>
<feature type="transmembrane region" description="Helical" evidence="5">
    <location>
        <begin position="42"/>
        <end position="62"/>
    </location>
</feature>
<feature type="transmembrane region" description="Helical" evidence="5">
    <location>
        <begin position="232"/>
        <end position="251"/>
    </location>
</feature>
<comment type="subcellular location">
    <subcellularLocation>
        <location evidence="1">Membrane</location>
        <topology evidence="1">Multi-pass membrane protein</topology>
    </subcellularLocation>
</comment>
<dbReference type="PANTHER" id="PTHR43701">
    <property type="entry name" value="MEMBRANE TRANSPORTER PROTEIN MJ0441-RELATED"/>
    <property type="match status" value="1"/>
</dbReference>
<name>E6PFF7_9ZZZZ</name>